<dbReference type="AlphaFoldDB" id="A0A1S8DDS7"/>
<evidence type="ECO:0000313" key="2">
    <source>
        <dbReference type="EMBL" id="ONM42792.1"/>
    </source>
</evidence>
<protein>
    <recommendedName>
        <fullName evidence="4">Energy transducer TonB</fullName>
    </recommendedName>
</protein>
<organism evidence="2 3">
    <name type="scientific">Halopseudomonas pachastrellae</name>
    <dbReference type="NCBI Taxonomy" id="254161"/>
    <lineage>
        <taxon>Bacteria</taxon>
        <taxon>Pseudomonadati</taxon>
        <taxon>Pseudomonadota</taxon>
        <taxon>Gammaproteobacteria</taxon>
        <taxon>Pseudomonadales</taxon>
        <taxon>Pseudomonadaceae</taxon>
        <taxon>Halopseudomonas</taxon>
    </lineage>
</organism>
<name>A0A1S8DDS7_9GAMM</name>
<keyword evidence="3" id="KW-1185">Reference proteome</keyword>
<feature type="compositionally biased region" description="Acidic residues" evidence="1">
    <location>
        <begin position="53"/>
        <end position="62"/>
    </location>
</feature>
<reference evidence="2 3" key="1">
    <citation type="submission" date="2017-01" db="EMBL/GenBank/DDBJ databases">
        <title>Draft genome sequence of Pseudomonas pachastrellae type strain CCUG 46540T from a deep sea.</title>
        <authorList>
            <person name="Gomila M."/>
            <person name="Mulet M."/>
            <person name="Lalucat J."/>
            <person name="Garcia-Valdes E."/>
        </authorList>
    </citation>
    <scope>NUCLEOTIDE SEQUENCE [LARGE SCALE GENOMIC DNA]</scope>
    <source>
        <strain evidence="2 3">CCUG 46540</strain>
    </source>
</reference>
<feature type="region of interest" description="Disordered" evidence="1">
    <location>
        <begin position="50"/>
        <end position="85"/>
    </location>
</feature>
<evidence type="ECO:0000313" key="3">
    <source>
        <dbReference type="Proteomes" id="UP000242847"/>
    </source>
</evidence>
<dbReference type="Proteomes" id="UP000242847">
    <property type="component" value="Unassembled WGS sequence"/>
</dbReference>
<comment type="caution">
    <text evidence="2">The sequence shown here is derived from an EMBL/GenBank/DDBJ whole genome shotgun (WGS) entry which is preliminary data.</text>
</comment>
<sequence length="85" mass="8997">MIRPQHWIVALVIALALHLGVFAYVNFNAPVATAAAEGALGVEIDLGMLGDLGEAEETEQPEEVAPPKPTPPPPPPPEVRLTAHF</sequence>
<accession>A0A1S8DDS7</accession>
<gene>
    <name evidence="2" type="ORF">BXT89_16220</name>
</gene>
<feature type="compositionally biased region" description="Pro residues" evidence="1">
    <location>
        <begin position="64"/>
        <end position="78"/>
    </location>
</feature>
<proteinExistence type="predicted"/>
<feature type="non-terminal residue" evidence="2">
    <location>
        <position position="85"/>
    </location>
</feature>
<evidence type="ECO:0000256" key="1">
    <source>
        <dbReference type="SAM" id="MobiDB-lite"/>
    </source>
</evidence>
<evidence type="ECO:0008006" key="4">
    <source>
        <dbReference type="Google" id="ProtNLM"/>
    </source>
</evidence>
<dbReference type="EMBL" id="MUBC01000047">
    <property type="protein sequence ID" value="ONM42792.1"/>
    <property type="molecule type" value="Genomic_DNA"/>
</dbReference>